<dbReference type="Proteomes" id="UP000198131">
    <property type="component" value="Unassembled WGS sequence"/>
</dbReference>
<accession>A0A212UD77</accession>
<dbReference type="InterPro" id="IPR036249">
    <property type="entry name" value="Thioredoxin-like_sf"/>
</dbReference>
<feature type="signal peptide" evidence="1">
    <location>
        <begin position="1"/>
        <end position="21"/>
    </location>
</feature>
<proteinExistence type="predicted"/>
<evidence type="ECO:0000313" key="2">
    <source>
        <dbReference type="EMBL" id="SNC76195.1"/>
    </source>
</evidence>
<evidence type="ECO:0000256" key="1">
    <source>
        <dbReference type="SAM" id="SignalP"/>
    </source>
</evidence>
<keyword evidence="1" id="KW-0732">Signal</keyword>
<sequence>MRFRLLLLIFLCTLCSCSTQRENTFEENLAICTNKLGHFPKGIDTTSIEGANAKLHFQEQIREFMKGSIGPNFKVQTYTGDSIITAPMQNKAVVLFFWLATLDDAPAVFKKSDLASFAAMNALCRKYNQSVNFIGFPFNDSSTVRRHLQAHPLNFPQVYDDKITSDKHIELTQNGTPCVIFVNTQGRVVKISSGNPTSASLIIETYSPIIQACIDNKPYSK</sequence>
<organism evidence="2 3">
    <name type="scientific">Hymenobacter gelipurpurascens</name>
    <dbReference type="NCBI Taxonomy" id="89968"/>
    <lineage>
        <taxon>Bacteria</taxon>
        <taxon>Pseudomonadati</taxon>
        <taxon>Bacteroidota</taxon>
        <taxon>Cytophagia</taxon>
        <taxon>Cytophagales</taxon>
        <taxon>Hymenobacteraceae</taxon>
        <taxon>Hymenobacter</taxon>
    </lineage>
</organism>
<dbReference type="EMBL" id="FYEW01000002">
    <property type="protein sequence ID" value="SNC76195.1"/>
    <property type="molecule type" value="Genomic_DNA"/>
</dbReference>
<name>A0A212UD77_9BACT</name>
<dbReference type="PROSITE" id="PS51257">
    <property type="entry name" value="PROKAR_LIPOPROTEIN"/>
    <property type="match status" value="1"/>
</dbReference>
<dbReference type="Gene3D" id="3.40.30.10">
    <property type="entry name" value="Glutaredoxin"/>
    <property type="match status" value="1"/>
</dbReference>
<reference evidence="3" key="1">
    <citation type="submission" date="2017-06" db="EMBL/GenBank/DDBJ databases">
        <authorList>
            <person name="Varghese N."/>
            <person name="Submissions S."/>
        </authorList>
    </citation>
    <scope>NUCLEOTIDE SEQUENCE [LARGE SCALE GENOMIC DNA]</scope>
    <source>
        <strain evidence="3">DSM 11116</strain>
    </source>
</reference>
<feature type="chain" id="PRO_5012035801" evidence="1">
    <location>
        <begin position="22"/>
        <end position="221"/>
    </location>
</feature>
<protein>
    <submittedName>
        <fullName evidence="2">AhpC/TSA family protein</fullName>
    </submittedName>
</protein>
<keyword evidence="3" id="KW-1185">Reference proteome</keyword>
<evidence type="ECO:0000313" key="3">
    <source>
        <dbReference type="Proteomes" id="UP000198131"/>
    </source>
</evidence>
<dbReference type="SUPFAM" id="SSF52833">
    <property type="entry name" value="Thioredoxin-like"/>
    <property type="match status" value="1"/>
</dbReference>
<gene>
    <name evidence="2" type="ORF">SAMN06265337_3262</name>
</gene>
<dbReference type="AlphaFoldDB" id="A0A212UD77"/>